<comment type="caution">
    <text evidence="1">The sequence shown here is derived from an EMBL/GenBank/DDBJ whole genome shotgun (WGS) entry which is preliminary data.</text>
</comment>
<reference evidence="1" key="1">
    <citation type="journal article" date="2015" name="Nature">
        <title>Complex archaea that bridge the gap between prokaryotes and eukaryotes.</title>
        <authorList>
            <person name="Spang A."/>
            <person name="Saw J.H."/>
            <person name="Jorgensen S.L."/>
            <person name="Zaremba-Niedzwiedzka K."/>
            <person name="Martijn J."/>
            <person name="Lind A.E."/>
            <person name="van Eijk R."/>
            <person name="Schleper C."/>
            <person name="Guy L."/>
            <person name="Ettema T.J."/>
        </authorList>
    </citation>
    <scope>NUCLEOTIDE SEQUENCE</scope>
</reference>
<dbReference type="EMBL" id="LAZR01007581">
    <property type="protein sequence ID" value="KKM84345.1"/>
    <property type="molecule type" value="Genomic_DNA"/>
</dbReference>
<sequence length="81" mass="9274">MDRVEDPKVVEITWIDSHGVTSTWEFWEEIEELKPARVKSVGYLIADKEGYKTIVQSVSDTQILGRLTIPTGCIRKIKEIP</sequence>
<dbReference type="AlphaFoldDB" id="A0A0F9N6I3"/>
<proteinExistence type="predicted"/>
<gene>
    <name evidence="1" type="ORF">LCGC14_1300140</name>
</gene>
<evidence type="ECO:0000313" key="1">
    <source>
        <dbReference type="EMBL" id="KKM84345.1"/>
    </source>
</evidence>
<name>A0A0F9N6I3_9ZZZZ</name>
<protein>
    <submittedName>
        <fullName evidence="1">Uncharacterized protein</fullName>
    </submittedName>
</protein>
<accession>A0A0F9N6I3</accession>
<organism evidence="1">
    <name type="scientific">marine sediment metagenome</name>
    <dbReference type="NCBI Taxonomy" id="412755"/>
    <lineage>
        <taxon>unclassified sequences</taxon>
        <taxon>metagenomes</taxon>
        <taxon>ecological metagenomes</taxon>
    </lineage>
</organism>